<comment type="function">
    <text evidence="4 5">This protein binds to 23S rRNA in the presence of protein L20.</text>
</comment>
<dbReference type="InterPro" id="IPR028909">
    <property type="entry name" value="bL21-like"/>
</dbReference>
<dbReference type="GO" id="GO:0005840">
    <property type="term" value="C:ribosome"/>
    <property type="evidence" value="ECO:0007669"/>
    <property type="project" value="UniProtKB-KW"/>
</dbReference>
<evidence type="ECO:0000256" key="1">
    <source>
        <dbReference type="ARBA" id="ARBA00008563"/>
    </source>
</evidence>
<keyword evidence="4 5" id="KW-0694">RNA-binding</keyword>
<dbReference type="GO" id="GO:0006412">
    <property type="term" value="P:translation"/>
    <property type="evidence" value="ECO:0007669"/>
    <property type="project" value="UniProtKB-UniRule"/>
</dbReference>
<evidence type="ECO:0000313" key="7">
    <source>
        <dbReference type="Proteomes" id="UP000177376"/>
    </source>
</evidence>
<dbReference type="PANTHER" id="PTHR21349">
    <property type="entry name" value="50S RIBOSOMAL PROTEIN L21"/>
    <property type="match status" value="1"/>
</dbReference>
<protein>
    <recommendedName>
        <fullName evidence="4">Large ribosomal subunit protein bL21</fullName>
    </recommendedName>
</protein>
<dbReference type="EMBL" id="MHIM01000004">
    <property type="protein sequence ID" value="OGY53100.1"/>
    <property type="molecule type" value="Genomic_DNA"/>
</dbReference>
<evidence type="ECO:0000256" key="3">
    <source>
        <dbReference type="ARBA" id="ARBA00023274"/>
    </source>
</evidence>
<dbReference type="InterPro" id="IPR036164">
    <property type="entry name" value="bL21-like_sf"/>
</dbReference>
<reference evidence="6 7" key="1">
    <citation type="journal article" date="2016" name="Nat. Commun.">
        <title>Thousands of microbial genomes shed light on interconnected biogeochemical processes in an aquifer system.</title>
        <authorList>
            <person name="Anantharaman K."/>
            <person name="Brown C.T."/>
            <person name="Hug L.A."/>
            <person name="Sharon I."/>
            <person name="Castelle C.J."/>
            <person name="Probst A.J."/>
            <person name="Thomas B.C."/>
            <person name="Singh A."/>
            <person name="Wilkins M.J."/>
            <person name="Karaoz U."/>
            <person name="Brodie E.L."/>
            <person name="Williams K.H."/>
            <person name="Hubbard S.S."/>
            <person name="Banfield J.F."/>
        </authorList>
    </citation>
    <scope>NUCLEOTIDE SEQUENCE [LARGE SCALE GENOMIC DNA]</scope>
</reference>
<organism evidence="6 7">
    <name type="scientific">Candidatus Buchananbacteria bacterium RIFCSPLOWO2_01_FULL_39_33</name>
    <dbReference type="NCBI Taxonomy" id="1797543"/>
    <lineage>
        <taxon>Bacteria</taxon>
        <taxon>Candidatus Buchananiibacteriota</taxon>
    </lineage>
</organism>
<keyword evidence="2 4" id="KW-0689">Ribosomal protein</keyword>
<evidence type="ECO:0000256" key="4">
    <source>
        <dbReference type="HAMAP-Rule" id="MF_01363"/>
    </source>
</evidence>
<dbReference type="PANTHER" id="PTHR21349:SF0">
    <property type="entry name" value="LARGE RIBOSOMAL SUBUNIT PROTEIN BL21M"/>
    <property type="match status" value="1"/>
</dbReference>
<gene>
    <name evidence="4" type="primary">rplU</name>
    <name evidence="6" type="ORF">A3A02_00075</name>
</gene>
<keyword evidence="3 4" id="KW-0687">Ribonucleoprotein</keyword>
<comment type="subunit">
    <text evidence="4">Part of the 50S ribosomal subunit. Contacts protein L20.</text>
</comment>
<dbReference type="GO" id="GO:1990904">
    <property type="term" value="C:ribonucleoprotein complex"/>
    <property type="evidence" value="ECO:0007669"/>
    <property type="project" value="UniProtKB-KW"/>
</dbReference>
<dbReference type="SUPFAM" id="SSF141091">
    <property type="entry name" value="L21p-like"/>
    <property type="match status" value="1"/>
</dbReference>
<keyword evidence="4 5" id="KW-0699">rRNA-binding</keyword>
<dbReference type="Pfam" id="PF00829">
    <property type="entry name" value="Ribosomal_L21p"/>
    <property type="match status" value="1"/>
</dbReference>
<evidence type="ECO:0000256" key="2">
    <source>
        <dbReference type="ARBA" id="ARBA00022980"/>
    </source>
</evidence>
<name>A0A1G1YN74_9BACT</name>
<dbReference type="InterPro" id="IPR001787">
    <property type="entry name" value="Ribosomal_bL21"/>
</dbReference>
<accession>A0A1G1YN74</accession>
<dbReference type="GO" id="GO:0005737">
    <property type="term" value="C:cytoplasm"/>
    <property type="evidence" value="ECO:0007669"/>
    <property type="project" value="UniProtKB-ARBA"/>
</dbReference>
<dbReference type="GO" id="GO:0003735">
    <property type="term" value="F:structural constituent of ribosome"/>
    <property type="evidence" value="ECO:0007669"/>
    <property type="project" value="InterPro"/>
</dbReference>
<evidence type="ECO:0000256" key="5">
    <source>
        <dbReference type="RuleBase" id="RU000562"/>
    </source>
</evidence>
<dbReference type="HAMAP" id="MF_01363">
    <property type="entry name" value="Ribosomal_bL21"/>
    <property type="match status" value="1"/>
</dbReference>
<proteinExistence type="inferred from homology"/>
<dbReference type="Proteomes" id="UP000177376">
    <property type="component" value="Unassembled WGS sequence"/>
</dbReference>
<dbReference type="NCBIfam" id="TIGR00061">
    <property type="entry name" value="L21"/>
    <property type="match status" value="1"/>
</dbReference>
<comment type="caution">
    <text evidence="6">The sequence shown here is derived from an EMBL/GenBank/DDBJ whole genome shotgun (WGS) entry which is preliminary data.</text>
</comment>
<dbReference type="GO" id="GO:0019843">
    <property type="term" value="F:rRNA binding"/>
    <property type="evidence" value="ECO:0007669"/>
    <property type="project" value="UniProtKB-UniRule"/>
</dbReference>
<dbReference type="AlphaFoldDB" id="A0A1G1YN74"/>
<evidence type="ECO:0000313" key="6">
    <source>
        <dbReference type="EMBL" id="OGY53100.1"/>
    </source>
</evidence>
<sequence length="100" mass="11322">MKMAVIKTGGKQYVVKAKDKIKVEKLNIAVGQKVKFDTLLIADGEKVEIGLPTLADKVEGTILRLDRSDKVRGVKYKPKTRQAKKFGHRQEFNEIEIIKI</sequence>
<comment type="similarity">
    <text evidence="1 4 5">Belongs to the bacterial ribosomal protein bL21 family.</text>
</comment>